<protein>
    <submittedName>
        <fullName evidence="2">Uncharacterized protein</fullName>
    </submittedName>
</protein>
<feature type="compositionally biased region" description="Basic and acidic residues" evidence="1">
    <location>
        <begin position="47"/>
        <end position="62"/>
    </location>
</feature>
<dbReference type="EMBL" id="JANIIK010000037">
    <property type="protein sequence ID" value="KAJ3611818.1"/>
    <property type="molecule type" value="Genomic_DNA"/>
</dbReference>
<accession>A0A9Q0IVX6</accession>
<keyword evidence="3" id="KW-1185">Reference proteome</keyword>
<dbReference type="Proteomes" id="UP001148018">
    <property type="component" value="Unassembled WGS sequence"/>
</dbReference>
<proteinExistence type="predicted"/>
<dbReference type="AlphaFoldDB" id="A0A9Q0IVX6"/>
<sequence length="75" mass="7936">MPVPPDGRETWADGLGARALGSNVVPLHLVGSMLGSGVDSAPWMMSSERRSNGRTLHPESNHRTATPGEDADRVS</sequence>
<feature type="region of interest" description="Disordered" evidence="1">
    <location>
        <begin position="36"/>
        <end position="75"/>
    </location>
</feature>
<comment type="caution">
    <text evidence="2">The sequence shown here is derived from an EMBL/GenBank/DDBJ whole genome shotgun (WGS) entry which is preliminary data.</text>
</comment>
<evidence type="ECO:0000313" key="2">
    <source>
        <dbReference type="EMBL" id="KAJ3611818.1"/>
    </source>
</evidence>
<organism evidence="2 3">
    <name type="scientific">Muraenolepis orangiensis</name>
    <name type="common">Patagonian moray cod</name>
    <dbReference type="NCBI Taxonomy" id="630683"/>
    <lineage>
        <taxon>Eukaryota</taxon>
        <taxon>Metazoa</taxon>
        <taxon>Chordata</taxon>
        <taxon>Craniata</taxon>
        <taxon>Vertebrata</taxon>
        <taxon>Euteleostomi</taxon>
        <taxon>Actinopterygii</taxon>
        <taxon>Neopterygii</taxon>
        <taxon>Teleostei</taxon>
        <taxon>Neoteleostei</taxon>
        <taxon>Acanthomorphata</taxon>
        <taxon>Zeiogadaria</taxon>
        <taxon>Gadariae</taxon>
        <taxon>Gadiformes</taxon>
        <taxon>Muraenolepidoidei</taxon>
        <taxon>Muraenolepididae</taxon>
        <taxon>Muraenolepis</taxon>
    </lineage>
</organism>
<evidence type="ECO:0000313" key="3">
    <source>
        <dbReference type="Proteomes" id="UP001148018"/>
    </source>
</evidence>
<gene>
    <name evidence="2" type="ORF">NHX12_021831</name>
</gene>
<evidence type="ECO:0000256" key="1">
    <source>
        <dbReference type="SAM" id="MobiDB-lite"/>
    </source>
</evidence>
<reference evidence="2" key="1">
    <citation type="submission" date="2022-07" db="EMBL/GenBank/DDBJ databases">
        <title>Chromosome-level genome of Muraenolepis orangiensis.</title>
        <authorList>
            <person name="Kim J."/>
        </authorList>
    </citation>
    <scope>NUCLEOTIDE SEQUENCE</scope>
    <source>
        <strain evidence="2">KU_S4_2022</strain>
        <tissue evidence="2">Muscle</tissue>
    </source>
</reference>
<name>A0A9Q0IVX6_9TELE</name>